<proteinExistence type="predicted"/>
<name>A0AAW2WGK4_9LAMI</name>
<dbReference type="EMBL" id="JACGWN010000008">
    <property type="protein sequence ID" value="KAL0439061.1"/>
    <property type="molecule type" value="Genomic_DNA"/>
</dbReference>
<gene>
    <name evidence="1" type="ORF">Slati_2389100</name>
</gene>
<accession>A0AAW2WGK4</accession>
<protein>
    <submittedName>
        <fullName evidence="1">Uncharacterized protein</fullName>
    </submittedName>
</protein>
<evidence type="ECO:0000313" key="1">
    <source>
        <dbReference type="EMBL" id="KAL0439061.1"/>
    </source>
</evidence>
<reference evidence="1" key="1">
    <citation type="submission" date="2020-06" db="EMBL/GenBank/DDBJ databases">
        <authorList>
            <person name="Li T."/>
            <person name="Hu X."/>
            <person name="Zhang T."/>
            <person name="Song X."/>
            <person name="Zhang H."/>
            <person name="Dai N."/>
            <person name="Sheng W."/>
            <person name="Hou X."/>
            <person name="Wei L."/>
        </authorList>
    </citation>
    <scope>NUCLEOTIDE SEQUENCE</scope>
    <source>
        <strain evidence="1">KEN1</strain>
        <tissue evidence="1">Leaf</tissue>
    </source>
</reference>
<comment type="caution">
    <text evidence="1">The sequence shown here is derived from an EMBL/GenBank/DDBJ whole genome shotgun (WGS) entry which is preliminary data.</text>
</comment>
<sequence length="138" mass="15656">MQYRIGLGETTKIWGDPCIPRLSTFKPFSTAPEGLQHAVVAVLVDPLTKDWDHELIDGNFTPEDKEEIVNIPLGHEQQPDLICWHHTRAGTFSVRSAYFLACQQLSPHSTSEVSQPSSTYRWKKICKVNIPPKIRLFA</sequence>
<organism evidence="1">
    <name type="scientific">Sesamum latifolium</name>
    <dbReference type="NCBI Taxonomy" id="2727402"/>
    <lineage>
        <taxon>Eukaryota</taxon>
        <taxon>Viridiplantae</taxon>
        <taxon>Streptophyta</taxon>
        <taxon>Embryophyta</taxon>
        <taxon>Tracheophyta</taxon>
        <taxon>Spermatophyta</taxon>
        <taxon>Magnoliopsida</taxon>
        <taxon>eudicotyledons</taxon>
        <taxon>Gunneridae</taxon>
        <taxon>Pentapetalae</taxon>
        <taxon>asterids</taxon>
        <taxon>lamiids</taxon>
        <taxon>Lamiales</taxon>
        <taxon>Pedaliaceae</taxon>
        <taxon>Sesamum</taxon>
    </lineage>
</organism>
<dbReference type="AlphaFoldDB" id="A0AAW2WGK4"/>
<reference evidence="1" key="2">
    <citation type="journal article" date="2024" name="Plant">
        <title>Genomic evolution and insights into agronomic trait innovations of Sesamum species.</title>
        <authorList>
            <person name="Miao H."/>
            <person name="Wang L."/>
            <person name="Qu L."/>
            <person name="Liu H."/>
            <person name="Sun Y."/>
            <person name="Le M."/>
            <person name="Wang Q."/>
            <person name="Wei S."/>
            <person name="Zheng Y."/>
            <person name="Lin W."/>
            <person name="Duan Y."/>
            <person name="Cao H."/>
            <person name="Xiong S."/>
            <person name="Wang X."/>
            <person name="Wei L."/>
            <person name="Li C."/>
            <person name="Ma Q."/>
            <person name="Ju M."/>
            <person name="Zhao R."/>
            <person name="Li G."/>
            <person name="Mu C."/>
            <person name="Tian Q."/>
            <person name="Mei H."/>
            <person name="Zhang T."/>
            <person name="Gao T."/>
            <person name="Zhang H."/>
        </authorList>
    </citation>
    <scope>NUCLEOTIDE SEQUENCE</scope>
    <source>
        <strain evidence="1">KEN1</strain>
    </source>
</reference>